<dbReference type="PROSITE" id="PS00636">
    <property type="entry name" value="DNAJ_1"/>
    <property type="match status" value="1"/>
</dbReference>
<dbReference type="Pfam" id="PF13181">
    <property type="entry name" value="TPR_8"/>
    <property type="match status" value="1"/>
</dbReference>
<dbReference type="SMART" id="SM00028">
    <property type="entry name" value="TPR"/>
    <property type="match status" value="5"/>
</dbReference>
<feature type="coiled-coil region" evidence="4">
    <location>
        <begin position="170"/>
        <end position="197"/>
    </location>
</feature>
<keyword evidence="7" id="KW-1185">Reference proteome</keyword>
<gene>
    <name evidence="6" type="ORF">CLODIP_2_CD11716</name>
</gene>
<dbReference type="CDD" id="cd06257">
    <property type="entry name" value="DnaJ"/>
    <property type="match status" value="1"/>
</dbReference>
<accession>A0A8S1DNP4</accession>
<dbReference type="Pfam" id="PF00515">
    <property type="entry name" value="TPR_1"/>
    <property type="match status" value="1"/>
</dbReference>
<evidence type="ECO:0000256" key="2">
    <source>
        <dbReference type="ARBA" id="ARBA00022803"/>
    </source>
</evidence>
<dbReference type="InterPro" id="IPR036869">
    <property type="entry name" value="J_dom_sf"/>
</dbReference>
<dbReference type="InterPro" id="IPR018253">
    <property type="entry name" value="DnaJ_domain_CS"/>
</dbReference>
<dbReference type="PRINTS" id="PR00625">
    <property type="entry name" value="JDOMAIN"/>
</dbReference>
<proteinExistence type="predicted"/>
<dbReference type="AlphaFoldDB" id="A0A8S1DNP4"/>
<feature type="repeat" description="TPR" evidence="3">
    <location>
        <begin position="164"/>
        <end position="197"/>
    </location>
</feature>
<dbReference type="InterPro" id="IPR001623">
    <property type="entry name" value="DnaJ_domain"/>
</dbReference>
<dbReference type="SUPFAM" id="SSF48452">
    <property type="entry name" value="TPR-like"/>
    <property type="match status" value="2"/>
</dbReference>
<dbReference type="EMBL" id="CADEPI010000403">
    <property type="protein sequence ID" value="CAB3385294.1"/>
    <property type="molecule type" value="Genomic_DNA"/>
</dbReference>
<keyword evidence="1" id="KW-0677">Repeat</keyword>
<reference evidence="6 7" key="1">
    <citation type="submission" date="2020-04" db="EMBL/GenBank/DDBJ databases">
        <authorList>
            <person name="Alioto T."/>
            <person name="Alioto T."/>
            <person name="Gomez Garrido J."/>
        </authorList>
    </citation>
    <scope>NUCLEOTIDE SEQUENCE [LARGE SCALE GENOMIC DNA]</scope>
</reference>
<protein>
    <recommendedName>
        <fullName evidence="5">J domain-containing protein</fullName>
    </recommendedName>
</protein>
<dbReference type="InterPro" id="IPR011990">
    <property type="entry name" value="TPR-like_helical_dom_sf"/>
</dbReference>
<evidence type="ECO:0000256" key="3">
    <source>
        <dbReference type="PROSITE-ProRule" id="PRU00339"/>
    </source>
</evidence>
<dbReference type="Pfam" id="PF00226">
    <property type="entry name" value="DnaJ"/>
    <property type="match status" value="1"/>
</dbReference>
<keyword evidence="2 3" id="KW-0802">TPR repeat</keyword>
<comment type="caution">
    <text evidence="6">The sequence shown here is derived from an EMBL/GenBank/DDBJ whole genome shotgun (WGS) entry which is preliminary data.</text>
</comment>
<name>A0A8S1DNP4_9INSE</name>
<evidence type="ECO:0000259" key="5">
    <source>
        <dbReference type="PROSITE" id="PS50076"/>
    </source>
</evidence>
<dbReference type="PROSITE" id="PS50005">
    <property type="entry name" value="TPR"/>
    <property type="match status" value="3"/>
</dbReference>
<dbReference type="Gene3D" id="1.25.40.10">
    <property type="entry name" value="Tetratricopeptide repeat domain"/>
    <property type="match status" value="1"/>
</dbReference>
<dbReference type="OrthoDB" id="765884at2759"/>
<organism evidence="6 7">
    <name type="scientific">Cloeon dipterum</name>
    <dbReference type="NCBI Taxonomy" id="197152"/>
    <lineage>
        <taxon>Eukaryota</taxon>
        <taxon>Metazoa</taxon>
        <taxon>Ecdysozoa</taxon>
        <taxon>Arthropoda</taxon>
        <taxon>Hexapoda</taxon>
        <taxon>Insecta</taxon>
        <taxon>Pterygota</taxon>
        <taxon>Palaeoptera</taxon>
        <taxon>Ephemeroptera</taxon>
        <taxon>Pisciforma</taxon>
        <taxon>Baetidae</taxon>
        <taxon>Cloeon</taxon>
    </lineage>
</organism>
<evidence type="ECO:0000256" key="1">
    <source>
        <dbReference type="ARBA" id="ARBA00022737"/>
    </source>
</evidence>
<evidence type="ECO:0000313" key="7">
    <source>
        <dbReference type="Proteomes" id="UP000494165"/>
    </source>
</evidence>
<dbReference type="SMART" id="SM00271">
    <property type="entry name" value="DnaJ"/>
    <property type="match status" value="1"/>
</dbReference>
<feature type="repeat" description="TPR" evidence="3">
    <location>
        <begin position="130"/>
        <end position="163"/>
    </location>
</feature>
<dbReference type="PANTHER" id="PTHR45188:SF2">
    <property type="entry name" value="DNAJ HOMOLOG SUBFAMILY C MEMBER 7"/>
    <property type="match status" value="1"/>
</dbReference>
<evidence type="ECO:0000256" key="4">
    <source>
        <dbReference type="SAM" id="Coils"/>
    </source>
</evidence>
<dbReference type="Gene3D" id="1.10.287.110">
    <property type="entry name" value="DnaJ domain"/>
    <property type="match status" value="1"/>
</dbReference>
<dbReference type="SUPFAM" id="SSF46565">
    <property type="entry name" value="Chaperone J-domain"/>
    <property type="match status" value="1"/>
</dbReference>
<keyword evidence="4" id="KW-0175">Coiled coil</keyword>
<dbReference type="Proteomes" id="UP000494165">
    <property type="component" value="Unassembled WGS sequence"/>
</dbReference>
<sequence length="333" mass="38223">MDRCIAVSCACSHFRLLKAESLAFLGRFQEGEELANNVLAKDKSSIEAIYVRGLCLYFQDNLDKALTYFQTVLRLAPDFEKAKVAYKKAKLTRQLKDEGNQLYNSGKLVEAAEKYTSALEVDALNCVTNSKLFCNRAAVSAKLNQFQEVIDDCNRALKLDPQYQKALLRRAIAYSELKNYEEAVKDYEALYKMNRSRENKKMWNDAKLELKKSKRKDYYKILGLSKNASDDDIKKAYKKKALEHHPDRHANTSDVEKKEHERLFKDVGEAYAVLMDAKKRGRYDNGHDLDDEFDGHGFNPMDAANLFSQFDGNDMGFNFQSHGFPSNFSFHFG</sequence>
<feature type="repeat" description="TPR" evidence="3">
    <location>
        <begin position="46"/>
        <end position="79"/>
    </location>
</feature>
<dbReference type="PROSITE" id="PS50076">
    <property type="entry name" value="DNAJ_2"/>
    <property type="match status" value="1"/>
</dbReference>
<dbReference type="PANTHER" id="PTHR45188">
    <property type="entry name" value="DNAJ PROTEIN P58IPK HOMOLOG"/>
    <property type="match status" value="1"/>
</dbReference>
<dbReference type="Pfam" id="PF07719">
    <property type="entry name" value="TPR_2"/>
    <property type="match status" value="1"/>
</dbReference>
<dbReference type="InterPro" id="IPR019734">
    <property type="entry name" value="TPR_rpt"/>
</dbReference>
<feature type="domain" description="J" evidence="5">
    <location>
        <begin position="217"/>
        <end position="287"/>
    </location>
</feature>
<evidence type="ECO:0000313" key="6">
    <source>
        <dbReference type="EMBL" id="CAB3385294.1"/>
    </source>
</evidence>
<dbReference type="InterPro" id="IPR013105">
    <property type="entry name" value="TPR_2"/>
</dbReference>